<protein>
    <submittedName>
        <fullName evidence="4">NAD(P)-dependent dehydrogenase, short-chain alcohol dehydrogenase family</fullName>
    </submittedName>
</protein>
<keyword evidence="2" id="KW-0560">Oxidoreductase</keyword>
<dbReference type="PANTHER" id="PTHR24320">
    <property type="entry name" value="RETINOL DEHYDROGENASE"/>
    <property type="match status" value="1"/>
</dbReference>
<comment type="similarity">
    <text evidence="1 3">Belongs to the short-chain dehydrogenases/reductases (SDR) family.</text>
</comment>
<dbReference type="PANTHER" id="PTHR24320:SF148">
    <property type="entry name" value="NAD(P)-BINDING ROSSMANN-FOLD SUPERFAMILY PROTEIN"/>
    <property type="match status" value="1"/>
</dbReference>
<sequence length="311" mass="33055">MSTSIISPFTRENTADEVSAGIDLTGRRAIVTGGASGIGVETVRTLARRGAEVTIAARRLDAATRIAEDIKADTGHPNVHAAELELTDRASVAAFADAWTGPLDLLINNAGVMMIQELTRNADGREMQFATNHLGHFDLTTRLHAALAAAPDGARVVNVSSSGHLFGPVVFDDIDYRFRVYDPLSAYAQSKTAGILFAVGATQRWAGDGILVNAVNPGAIRTGLQRHIGGKLATPQDQQKDVHQGAATSIFAAVSPLLEGIGGRYFNDNTEAVPVDKRPADARVLVTTVARYALDPEAADRLWTASEQYLS</sequence>
<dbReference type="PRINTS" id="PR00080">
    <property type="entry name" value="SDRFAMILY"/>
</dbReference>
<dbReference type="Gene3D" id="3.40.50.720">
    <property type="entry name" value="NAD(P)-binding Rossmann-like Domain"/>
    <property type="match status" value="1"/>
</dbReference>
<dbReference type="InterPro" id="IPR002347">
    <property type="entry name" value="SDR_fam"/>
</dbReference>
<accession>A0A1C4XFS1</accession>
<evidence type="ECO:0000256" key="1">
    <source>
        <dbReference type="ARBA" id="ARBA00006484"/>
    </source>
</evidence>
<dbReference type="Pfam" id="PF00106">
    <property type="entry name" value="adh_short"/>
    <property type="match status" value="1"/>
</dbReference>
<gene>
    <name evidence="4" type="ORF">GA0070558_1252</name>
</gene>
<dbReference type="SUPFAM" id="SSF51735">
    <property type="entry name" value="NAD(P)-binding Rossmann-fold domains"/>
    <property type="match status" value="1"/>
</dbReference>
<dbReference type="RefSeq" id="WP_091283686.1">
    <property type="nucleotide sequence ID" value="NZ_FMCW01000025.1"/>
</dbReference>
<dbReference type="InterPro" id="IPR036291">
    <property type="entry name" value="NAD(P)-bd_dom_sf"/>
</dbReference>
<proteinExistence type="inferred from homology"/>
<dbReference type="GO" id="GO:0016491">
    <property type="term" value="F:oxidoreductase activity"/>
    <property type="evidence" value="ECO:0007669"/>
    <property type="project" value="UniProtKB-KW"/>
</dbReference>
<organism evidence="4 5">
    <name type="scientific">Micromonospora haikouensis</name>
    <dbReference type="NCBI Taxonomy" id="686309"/>
    <lineage>
        <taxon>Bacteria</taxon>
        <taxon>Bacillati</taxon>
        <taxon>Actinomycetota</taxon>
        <taxon>Actinomycetes</taxon>
        <taxon>Micromonosporales</taxon>
        <taxon>Micromonosporaceae</taxon>
        <taxon>Micromonospora</taxon>
    </lineage>
</organism>
<evidence type="ECO:0000313" key="4">
    <source>
        <dbReference type="EMBL" id="SCF07323.1"/>
    </source>
</evidence>
<evidence type="ECO:0000256" key="3">
    <source>
        <dbReference type="RuleBase" id="RU000363"/>
    </source>
</evidence>
<dbReference type="Proteomes" id="UP000199375">
    <property type="component" value="Unassembled WGS sequence"/>
</dbReference>
<dbReference type="EMBL" id="FMCW01000025">
    <property type="protein sequence ID" value="SCF07323.1"/>
    <property type="molecule type" value="Genomic_DNA"/>
</dbReference>
<evidence type="ECO:0000313" key="5">
    <source>
        <dbReference type="Proteomes" id="UP000199375"/>
    </source>
</evidence>
<reference evidence="4 5" key="1">
    <citation type="submission" date="2016-06" db="EMBL/GenBank/DDBJ databases">
        <authorList>
            <person name="Kjaerup R.B."/>
            <person name="Dalgaard T.S."/>
            <person name="Juul-Madsen H.R."/>
        </authorList>
    </citation>
    <scope>NUCLEOTIDE SEQUENCE [LARGE SCALE GENOMIC DNA]</scope>
    <source>
        <strain evidence="4 5">DSM 45626</strain>
    </source>
</reference>
<name>A0A1C4XFS1_9ACTN</name>
<dbReference type="AlphaFoldDB" id="A0A1C4XFS1"/>
<evidence type="ECO:0000256" key="2">
    <source>
        <dbReference type="ARBA" id="ARBA00023002"/>
    </source>
</evidence>
<dbReference type="PRINTS" id="PR00081">
    <property type="entry name" value="GDHRDH"/>
</dbReference>